<dbReference type="GO" id="GO:0005737">
    <property type="term" value="C:cytoplasm"/>
    <property type="evidence" value="ECO:0007669"/>
    <property type="project" value="TreeGrafter"/>
</dbReference>
<dbReference type="PANTHER" id="PTHR43544:SF32">
    <property type="entry name" value="CHAIN DEHYDROGENASE, PUTATIVE (AFU_ORTHOLOGUE AFUA_5G01530)-RELATED"/>
    <property type="match status" value="1"/>
</dbReference>
<dbReference type="Pfam" id="PF00106">
    <property type="entry name" value="adh_short"/>
    <property type="match status" value="1"/>
</dbReference>
<evidence type="ECO:0000313" key="4">
    <source>
        <dbReference type="Proteomes" id="UP000613580"/>
    </source>
</evidence>
<dbReference type="InterPro" id="IPR036291">
    <property type="entry name" value="NAD(P)-bd_dom_sf"/>
</dbReference>
<dbReference type="InterPro" id="IPR051468">
    <property type="entry name" value="Fungal_SecMetab_SDRs"/>
</dbReference>
<protein>
    <recommendedName>
        <fullName evidence="5">NAD(P)-binding protein</fullName>
    </recommendedName>
</protein>
<dbReference type="InterPro" id="IPR002347">
    <property type="entry name" value="SDR_fam"/>
</dbReference>
<dbReference type="OrthoDB" id="1933717at2759"/>
<organism evidence="3 4">
    <name type="scientific">Mycena chlorophos</name>
    <name type="common">Agaric fungus</name>
    <name type="synonym">Agaricus chlorophos</name>
    <dbReference type="NCBI Taxonomy" id="658473"/>
    <lineage>
        <taxon>Eukaryota</taxon>
        <taxon>Fungi</taxon>
        <taxon>Dikarya</taxon>
        <taxon>Basidiomycota</taxon>
        <taxon>Agaricomycotina</taxon>
        <taxon>Agaricomycetes</taxon>
        <taxon>Agaricomycetidae</taxon>
        <taxon>Agaricales</taxon>
        <taxon>Marasmiineae</taxon>
        <taxon>Mycenaceae</taxon>
        <taxon>Mycena</taxon>
    </lineage>
</organism>
<evidence type="ECO:0000313" key="3">
    <source>
        <dbReference type="EMBL" id="KAF7289615.1"/>
    </source>
</evidence>
<sequence>MSKVILVTGSNTGIGYELVHLLAALPEKHTVYLASRKLDAGRAAVEKAKKEKGVSLKFVQLDIADPKTIEAAVATIKSQEGRLDVLVNNAGIAEMSVQQSATNPNIPALRNTFETNVVGTINNTTAFLPLLRAAASSGGDPAVILNISTDMASNTFMASPQGFLHQVLSYNTSKAAANAYTIALARELRDAGENIKVNAMTPGFTTTALNGFRAGGKTPEQGAKLMLPWIFLGKDGKTGEFSALFFFFVFEGVG</sequence>
<dbReference type="PRINTS" id="PR00081">
    <property type="entry name" value="GDHRDH"/>
</dbReference>
<name>A0A8H6S1K0_MYCCL</name>
<proteinExistence type="inferred from homology"/>
<comment type="similarity">
    <text evidence="1 2">Belongs to the short-chain dehydrogenases/reductases (SDR) family.</text>
</comment>
<dbReference type="GO" id="GO:0016491">
    <property type="term" value="F:oxidoreductase activity"/>
    <property type="evidence" value="ECO:0007669"/>
    <property type="project" value="TreeGrafter"/>
</dbReference>
<dbReference type="SUPFAM" id="SSF51735">
    <property type="entry name" value="NAD(P)-binding Rossmann-fold domains"/>
    <property type="match status" value="1"/>
</dbReference>
<dbReference type="EMBL" id="JACAZE010000028">
    <property type="protein sequence ID" value="KAF7289615.1"/>
    <property type="molecule type" value="Genomic_DNA"/>
</dbReference>
<keyword evidence="4" id="KW-1185">Reference proteome</keyword>
<dbReference type="PANTHER" id="PTHR43544">
    <property type="entry name" value="SHORT-CHAIN DEHYDROGENASE/REDUCTASE"/>
    <property type="match status" value="1"/>
</dbReference>
<reference evidence="3" key="1">
    <citation type="submission" date="2020-05" db="EMBL/GenBank/DDBJ databases">
        <title>Mycena genomes resolve the evolution of fungal bioluminescence.</title>
        <authorList>
            <person name="Tsai I.J."/>
        </authorList>
    </citation>
    <scope>NUCLEOTIDE SEQUENCE</scope>
    <source>
        <strain evidence="3">110903Hualien_Pintung</strain>
    </source>
</reference>
<dbReference type="PRINTS" id="PR00080">
    <property type="entry name" value="SDRFAMILY"/>
</dbReference>
<gene>
    <name evidence="3" type="ORF">HMN09_01323700</name>
</gene>
<dbReference type="GO" id="GO:0019748">
    <property type="term" value="P:secondary metabolic process"/>
    <property type="evidence" value="ECO:0007669"/>
    <property type="project" value="TreeGrafter"/>
</dbReference>
<dbReference type="Proteomes" id="UP000613580">
    <property type="component" value="Unassembled WGS sequence"/>
</dbReference>
<evidence type="ECO:0008006" key="5">
    <source>
        <dbReference type="Google" id="ProtNLM"/>
    </source>
</evidence>
<comment type="caution">
    <text evidence="3">The sequence shown here is derived from an EMBL/GenBank/DDBJ whole genome shotgun (WGS) entry which is preliminary data.</text>
</comment>
<dbReference type="Gene3D" id="3.40.50.720">
    <property type="entry name" value="NAD(P)-binding Rossmann-like Domain"/>
    <property type="match status" value="1"/>
</dbReference>
<evidence type="ECO:0000256" key="2">
    <source>
        <dbReference type="RuleBase" id="RU000363"/>
    </source>
</evidence>
<evidence type="ECO:0000256" key="1">
    <source>
        <dbReference type="ARBA" id="ARBA00006484"/>
    </source>
</evidence>
<dbReference type="AlphaFoldDB" id="A0A8H6S1K0"/>
<accession>A0A8H6S1K0</accession>